<dbReference type="CTD" id="60672"/>
<protein>
    <submittedName>
        <fullName evidence="3">Migration and invasion-inhibitory protein</fullName>
    </submittedName>
</protein>
<feature type="compositionally biased region" description="Polar residues" evidence="1">
    <location>
        <begin position="135"/>
        <end position="148"/>
    </location>
</feature>
<sequence>MVETKDSVQLRQLNLVLLRQLWVGQDAVRRSVAKAASGSTRDSSGSCDSQTPSSQETSSVAPRASSLQGAHQGGPCDMSWAGGASSGVMSLPPAAYRRRPSLGSLRPCSAPLLAISDPDGTELSGEPDRPGPQEAQAQRSILDQQSRPSKPRVTFGDESSVPDRSWRLRPYLGYDWIAASLVSLVVLEPAILTVTSGPLRLLFLLPGVRFPRFTPCGSFSSLRAQLKV</sequence>
<evidence type="ECO:0000256" key="1">
    <source>
        <dbReference type="SAM" id="MobiDB-lite"/>
    </source>
</evidence>
<reference evidence="3" key="1">
    <citation type="submission" date="2025-08" db="UniProtKB">
        <authorList>
            <consortium name="RefSeq"/>
        </authorList>
    </citation>
    <scope>IDENTIFICATION</scope>
    <source>
        <tissue evidence="3">Blood</tissue>
    </source>
</reference>
<organism evidence="2 3">
    <name type="scientific">Puma concolor</name>
    <name type="common">Mountain lion</name>
    <name type="synonym">Felis concolor</name>
    <dbReference type="NCBI Taxonomy" id="9696"/>
    <lineage>
        <taxon>Eukaryota</taxon>
        <taxon>Metazoa</taxon>
        <taxon>Chordata</taxon>
        <taxon>Craniata</taxon>
        <taxon>Vertebrata</taxon>
        <taxon>Euteleostomi</taxon>
        <taxon>Mammalia</taxon>
        <taxon>Eutheria</taxon>
        <taxon>Laurasiatheria</taxon>
        <taxon>Carnivora</taxon>
        <taxon>Feliformia</taxon>
        <taxon>Felidae</taxon>
        <taxon>Felinae</taxon>
        <taxon>Puma</taxon>
    </lineage>
</organism>
<dbReference type="AlphaFoldDB" id="A0A6P6HYU0"/>
<dbReference type="InterPro" id="IPR031466">
    <property type="entry name" value="MIIP"/>
</dbReference>
<dbReference type="GeneID" id="112861631"/>
<dbReference type="PANTHER" id="PTHR34831:SF1">
    <property type="entry name" value="MIGRATION AND INVASION-INHIBITORY PROTEIN"/>
    <property type="match status" value="1"/>
</dbReference>
<name>A0A6P6HYU0_PUMCO</name>
<evidence type="ECO:0000313" key="2">
    <source>
        <dbReference type="Proteomes" id="UP000515131"/>
    </source>
</evidence>
<gene>
    <name evidence="3" type="primary">MIIP</name>
</gene>
<keyword evidence="2" id="KW-1185">Reference proteome</keyword>
<dbReference type="Proteomes" id="UP000515131">
    <property type="component" value="Unplaced"/>
</dbReference>
<dbReference type="GO" id="GO:0030336">
    <property type="term" value="P:negative regulation of cell migration"/>
    <property type="evidence" value="ECO:0007669"/>
    <property type="project" value="InterPro"/>
</dbReference>
<feature type="region of interest" description="Disordered" evidence="1">
    <location>
        <begin position="116"/>
        <end position="161"/>
    </location>
</feature>
<dbReference type="Pfam" id="PF15734">
    <property type="entry name" value="MIIP"/>
    <property type="match status" value="1"/>
</dbReference>
<feature type="region of interest" description="Disordered" evidence="1">
    <location>
        <begin position="34"/>
        <end position="78"/>
    </location>
</feature>
<feature type="compositionally biased region" description="Polar residues" evidence="1">
    <location>
        <begin position="37"/>
        <end position="69"/>
    </location>
</feature>
<dbReference type="RefSeq" id="XP_025780801.1">
    <property type="nucleotide sequence ID" value="XM_025925016.1"/>
</dbReference>
<evidence type="ECO:0000313" key="3">
    <source>
        <dbReference type="RefSeq" id="XP_025780801.1"/>
    </source>
</evidence>
<accession>A0A6P6HYU0</accession>
<dbReference type="PANTHER" id="PTHR34831">
    <property type="entry name" value="MIGRATION AND INVASION-INHIBITORY PROTEIN"/>
    <property type="match status" value="1"/>
</dbReference>
<dbReference type="KEGG" id="pcoo:112861631"/>
<proteinExistence type="predicted"/>
<dbReference type="GO" id="GO:0010972">
    <property type="term" value="P:negative regulation of G2/M transition of mitotic cell cycle"/>
    <property type="evidence" value="ECO:0007669"/>
    <property type="project" value="InterPro"/>
</dbReference>